<dbReference type="EnsemblPlants" id="Kaladp0034s0023.1.v1.1">
    <property type="protein sequence ID" value="Kaladp0034s0023.1.v1.1"/>
    <property type="gene ID" value="Kaladp0034s0023.v1.1"/>
</dbReference>
<evidence type="ECO:0000256" key="5">
    <source>
        <dbReference type="RuleBase" id="RU003682"/>
    </source>
</evidence>
<evidence type="ECO:0000256" key="1">
    <source>
        <dbReference type="ARBA" id="ARBA00008056"/>
    </source>
</evidence>
<dbReference type="PRINTS" id="PR00682">
    <property type="entry name" value="IPNSYNTHASE"/>
</dbReference>
<organism evidence="7 8">
    <name type="scientific">Kalanchoe fedtschenkoi</name>
    <name type="common">Lavender scallops</name>
    <name type="synonym">South American air plant</name>
    <dbReference type="NCBI Taxonomy" id="63787"/>
    <lineage>
        <taxon>Eukaryota</taxon>
        <taxon>Viridiplantae</taxon>
        <taxon>Streptophyta</taxon>
        <taxon>Embryophyta</taxon>
        <taxon>Tracheophyta</taxon>
        <taxon>Spermatophyta</taxon>
        <taxon>Magnoliopsida</taxon>
        <taxon>eudicotyledons</taxon>
        <taxon>Gunneridae</taxon>
        <taxon>Pentapetalae</taxon>
        <taxon>Saxifragales</taxon>
        <taxon>Crassulaceae</taxon>
        <taxon>Kalanchoe</taxon>
    </lineage>
</organism>
<dbReference type="InterPro" id="IPR044861">
    <property type="entry name" value="IPNS-like_FE2OG_OXY"/>
</dbReference>
<dbReference type="Pfam" id="PF03171">
    <property type="entry name" value="2OG-FeII_Oxy"/>
    <property type="match status" value="1"/>
</dbReference>
<keyword evidence="8" id="KW-1185">Reference proteome</keyword>
<dbReference type="InterPro" id="IPR005123">
    <property type="entry name" value="Oxoglu/Fe-dep_dioxygenase_dom"/>
</dbReference>
<evidence type="ECO:0000256" key="3">
    <source>
        <dbReference type="ARBA" id="ARBA00023002"/>
    </source>
</evidence>
<name>A0A7N0TES6_KALFE</name>
<dbReference type="OMA" id="NVRAVHY"/>
<protein>
    <recommendedName>
        <fullName evidence="6">Fe2OG dioxygenase domain-containing protein</fullName>
    </recommendedName>
</protein>
<evidence type="ECO:0000259" key="6">
    <source>
        <dbReference type="PROSITE" id="PS51471"/>
    </source>
</evidence>
<feature type="domain" description="Fe2OG dioxygenase" evidence="6">
    <location>
        <begin position="197"/>
        <end position="298"/>
    </location>
</feature>
<dbReference type="Gramene" id="Kaladp0034s0023.1.v1.1">
    <property type="protein sequence ID" value="Kaladp0034s0023.1.v1.1"/>
    <property type="gene ID" value="Kaladp0034s0023.v1.1"/>
</dbReference>
<dbReference type="AlphaFoldDB" id="A0A7N0TES6"/>
<evidence type="ECO:0000313" key="7">
    <source>
        <dbReference type="EnsemblPlants" id="Kaladp0034s0023.1.v1.1"/>
    </source>
</evidence>
<comment type="similarity">
    <text evidence="1 5">Belongs to the iron/ascorbate-dependent oxidoreductase family.</text>
</comment>
<dbReference type="PANTHER" id="PTHR10209">
    <property type="entry name" value="OXIDOREDUCTASE, 2OG-FE II OXYGENASE FAMILY PROTEIN"/>
    <property type="match status" value="1"/>
</dbReference>
<accession>A0A7N0TES6</accession>
<evidence type="ECO:0000256" key="4">
    <source>
        <dbReference type="ARBA" id="ARBA00023004"/>
    </source>
</evidence>
<proteinExistence type="inferred from homology"/>
<reference evidence="7" key="1">
    <citation type="submission" date="2021-01" db="UniProtKB">
        <authorList>
            <consortium name="EnsemblPlants"/>
        </authorList>
    </citation>
    <scope>IDENTIFICATION</scope>
</reference>
<dbReference type="Gene3D" id="2.60.120.330">
    <property type="entry name" value="B-lactam Antibiotic, Isopenicillin N Synthase, Chain"/>
    <property type="match status" value="1"/>
</dbReference>
<evidence type="ECO:0000313" key="8">
    <source>
        <dbReference type="Proteomes" id="UP000594263"/>
    </source>
</evidence>
<dbReference type="SUPFAM" id="SSF51197">
    <property type="entry name" value="Clavaminate synthase-like"/>
    <property type="match status" value="1"/>
</dbReference>
<dbReference type="InterPro" id="IPR026992">
    <property type="entry name" value="DIOX_N"/>
</dbReference>
<dbReference type="Pfam" id="PF14226">
    <property type="entry name" value="DIOX_N"/>
    <property type="match status" value="1"/>
</dbReference>
<keyword evidence="4 5" id="KW-0408">Iron</keyword>
<dbReference type="GO" id="GO:0051213">
    <property type="term" value="F:dioxygenase activity"/>
    <property type="evidence" value="ECO:0007669"/>
    <property type="project" value="UniProtKB-ARBA"/>
</dbReference>
<keyword evidence="2 5" id="KW-0479">Metal-binding</keyword>
<dbReference type="PANTHER" id="PTHR10209:SF885">
    <property type="entry name" value="2OG-FE(II) OXYGENASE FAMILY, PUTATIVE (AFU_ORTHOLOGUE AFUA_2G00750)-RELATED"/>
    <property type="match status" value="1"/>
</dbReference>
<dbReference type="InterPro" id="IPR027443">
    <property type="entry name" value="IPNS-like_sf"/>
</dbReference>
<dbReference type="PROSITE" id="PS51471">
    <property type="entry name" value="FE2OG_OXY"/>
    <property type="match status" value="1"/>
</dbReference>
<keyword evidence="3 5" id="KW-0560">Oxidoreductase</keyword>
<dbReference type="GO" id="GO:0046872">
    <property type="term" value="F:metal ion binding"/>
    <property type="evidence" value="ECO:0007669"/>
    <property type="project" value="UniProtKB-KW"/>
</dbReference>
<sequence>MGAAAEVDPAYFQDPEHRPKPAIAVVHGLPVIDLAKALSSPTPADLGKTVSEIRDACRDWGFFQVVNHGVDAAVRERVEAAARRFFALPLEEKRKVLRDEVNPLGYYDVEHTKNVRDWKELFDYSSTGPIEIPASGDPLDDAVQEMINQWPENPPEFKEACEEYGRQTKKLAFILLELISLSLGLGADRLKGFFEKETSFMRLNHYPPCPVPHLALGVGRHKDPGALAVLAQDDVGGLEVKRKADGEWIAVQPIPNAYVINVGDIIQVWSNAEYESAEHRAIVNPEKDRISIPLFFNPAHYTMVEPLEELISDERPSKYKAYNWGKFFSTRKRSNLTKLDVENIQIDHFKVVEG</sequence>
<dbReference type="FunFam" id="2.60.120.330:FF:000012">
    <property type="entry name" value="Gibberellin 20 oxidase 1"/>
    <property type="match status" value="1"/>
</dbReference>
<dbReference type="Proteomes" id="UP000594263">
    <property type="component" value="Unplaced"/>
</dbReference>
<evidence type="ECO:0000256" key="2">
    <source>
        <dbReference type="ARBA" id="ARBA00022723"/>
    </source>
</evidence>